<feature type="region of interest" description="Disordered" evidence="1">
    <location>
        <begin position="1"/>
        <end position="48"/>
    </location>
</feature>
<reference evidence="3 4" key="1">
    <citation type="submission" date="2016-04" db="EMBL/GenBank/DDBJ databases">
        <title>Genome analyses suggest a sexual origin of heterokaryosis in a supposedly ancient asexual fungus.</title>
        <authorList>
            <person name="Ropars J."/>
            <person name="Sedzielewska K."/>
            <person name="Noel J."/>
            <person name="Charron P."/>
            <person name="Farinelli L."/>
            <person name="Marton T."/>
            <person name="Kruger M."/>
            <person name="Pelin A."/>
            <person name="Brachmann A."/>
            <person name="Corradi N."/>
        </authorList>
    </citation>
    <scope>NUCLEOTIDE SEQUENCE [LARGE SCALE GENOMIC DNA]</scope>
    <source>
        <strain evidence="3 4">C2</strain>
    </source>
</reference>
<accession>A0A2N1ML51</accession>
<dbReference type="EMBL" id="LLXL01001946">
    <property type="protein sequence ID" value="PKK62349.1"/>
    <property type="molecule type" value="Genomic_DNA"/>
</dbReference>
<evidence type="ECO:0000313" key="3">
    <source>
        <dbReference type="EMBL" id="PKK62349.1"/>
    </source>
</evidence>
<dbReference type="PANTHER" id="PTHR31669:SF251">
    <property type="entry name" value="PROTEIN FAR1-RELATED SEQUENCE"/>
    <property type="match status" value="1"/>
</dbReference>
<gene>
    <name evidence="3" type="ORF">RhiirC2_790508</name>
</gene>
<dbReference type="InterPro" id="IPR031052">
    <property type="entry name" value="FHY3/FAR1"/>
</dbReference>
<evidence type="ECO:0000259" key="2">
    <source>
        <dbReference type="Pfam" id="PF10551"/>
    </source>
</evidence>
<reference evidence="3 4" key="2">
    <citation type="submission" date="2017-10" db="EMBL/GenBank/DDBJ databases">
        <title>Extensive intraspecific genome diversity in a model arbuscular mycorrhizal fungus.</title>
        <authorList>
            <person name="Chen E.C.H."/>
            <person name="Morin E."/>
            <person name="Baudet D."/>
            <person name="Noel J."/>
            <person name="Ndikumana S."/>
            <person name="Charron P."/>
            <person name="St-Onge C."/>
            <person name="Giorgi J."/>
            <person name="Grigoriev I.V."/>
            <person name="Roux C."/>
            <person name="Martin F.M."/>
            <person name="Corradi N."/>
        </authorList>
    </citation>
    <scope>NUCLEOTIDE SEQUENCE [LARGE SCALE GENOMIC DNA]</scope>
    <source>
        <strain evidence="3 4">C2</strain>
    </source>
</reference>
<dbReference type="AlphaFoldDB" id="A0A2N1ML51"/>
<dbReference type="GO" id="GO:0006355">
    <property type="term" value="P:regulation of DNA-templated transcription"/>
    <property type="evidence" value="ECO:0007669"/>
    <property type="project" value="InterPro"/>
</dbReference>
<name>A0A2N1ML51_9GLOM</name>
<dbReference type="VEuPathDB" id="FungiDB:FUN_011195"/>
<dbReference type="PANTHER" id="PTHR31669">
    <property type="entry name" value="PROTEIN FAR1-RELATED SEQUENCE 10-RELATED"/>
    <property type="match status" value="1"/>
</dbReference>
<dbReference type="Proteomes" id="UP000233469">
    <property type="component" value="Unassembled WGS sequence"/>
</dbReference>
<proteinExistence type="predicted"/>
<organism evidence="3 4">
    <name type="scientific">Rhizophagus irregularis</name>
    <dbReference type="NCBI Taxonomy" id="588596"/>
    <lineage>
        <taxon>Eukaryota</taxon>
        <taxon>Fungi</taxon>
        <taxon>Fungi incertae sedis</taxon>
        <taxon>Mucoromycota</taxon>
        <taxon>Glomeromycotina</taxon>
        <taxon>Glomeromycetes</taxon>
        <taxon>Glomerales</taxon>
        <taxon>Glomeraceae</taxon>
        <taxon>Rhizophagus</taxon>
    </lineage>
</organism>
<protein>
    <recommendedName>
        <fullName evidence="2">MULE transposase domain-containing protein</fullName>
    </recommendedName>
</protein>
<dbReference type="InterPro" id="IPR018289">
    <property type="entry name" value="MULE_transposase_dom"/>
</dbReference>
<feature type="compositionally biased region" description="Low complexity" evidence="1">
    <location>
        <begin position="37"/>
        <end position="46"/>
    </location>
</feature>
<dbReference type="Pfam" id="PF10551">
    <property type="entry name" value="MULE"/>
    <property type="match status" value="1"/>
</dbReference>
<evidence type="ECO:0000313" key="4">
    <source>
        <dbReference type="Proteomes" id="UP000233469"/>
    </source>
</evidence>
<comment type="caution">
    <text evidence="3">The sequence shown here is derived from an EMBL/GenBank/DDBJ whole genome shotgun (WGS) entry which is preliminary data.</text>
</comment>
<feature type="domain" description="MULE transposase" evidence="2">
    <location>
        <begin position="176"/>
        <end position="220"/>
    </location>
</feature>
<sequence length="303" mass="34818">MSQSIHKRSFSESYTSEEEEIDVNNLQKEFERELSTDTDSTNNSDSESVANNCETFGLKIGDTFENWNLAIKHIEKYAMENGFEVVKQWLQKNKKNEIKVNLYLTDIVHITSICDEHNHPLLDDIQNVASKFYRLNSEMLEEVEFLVNIGCGAGPIICGLQKHFSDAIIHPKNILEYLLCATGIALRVLFTDADAGIIAAVYETFPSTKHNYCIWHIRKNIEKNLKGKLCSNWALCYTHRSFNGGTQLTQRAESYNSLIKRLLKVITTLYELDTQIQLQLDREEKFEREEQKSKNPTIGLPNS</sequence>
<evidence type="ECO:0000256" key="1">
    <source>
        <dbReference type="SAM" id="MobiDB-lite"/>
    </source>
</evidence>